<dbReference type="SUPFAM" id="SSF48113">
    <property type="entry name" value="Heme-dependent peroxidases"/>
    <property type="match status" value="1"/>
</dbReference>
<keyword evidence="7" id="KW-1185">Reference proteome</keyword>
<dbReference type="OrthoDB" id="823504at2759"/>
<evidence type="ECO:0000256" key="3">
    <source>
        <dbReference type="ARBA" id="ARBA00023002"/>
    </source>
</evidence>
<organism evidence="6 7">
    <name type="scientific">Mycena venus</name>
    <dbReference type="NCBI Taxonomy" id="2733690"/>
    <lineage>
        <taxon>Eukaryota</taxon>
        <taxon>Fungi</taxon>
        <taxon>Dikarya</taxon>
        <taxon>Basidiomycota</taxon>
        <taxon>Agaricomycotina</taxon>
        <taxon>Agaricomycetes</taxon>
        <taxon>Agaricomycetidae</taxon>
        <taxon>Agaricales</taxon>
        <taxon>Marasmiineae</taxon>
        <taxon>Mycenaceae</taxon>
        <taxon>Mycena</taxon>
    </lineage>
</organism>
<dbReference type="SUPFAM" id="SSF48264">
    <property type="entry name" value="Cytochrome P450"/>
    <property type="match status" value="1"/>
</dbReference>
<dbReference type="InterPro" id="IPR019791">
    <property type="entry name" value="Haem_peroxidase_animal"/>
</dbReference>
<dbReference type="GO" id="GO:0020037">
    <property type="term" value="F:heme binding"/>
    <property type="evidence" value="ECO:0007669"/>
    <property type="project" value="InterPro"/>
</dbReference>
<dbReference type="Pfam" id="PF03098">
    <property type="entry name" value="An_peroxidase"/>
    <property type="match status" value="1"/>
</dbReference>
<dbReference type="CDD" id="cd20612">
    <property type="entry name" value="CYP_LDS-like_C"/>
    <property type="match status" value="1"/>
</dbReference>
<dbReference type="PANTHER" id="PTHR11903:SF37">
    <property type="entry name" value="PSI-PRODUCING OXYGENASE A"/>
    <property type="match status" value="1"/>
</dbReference>
<evidence type="ECO:0000256" key="5">
    <source>
        <dbReference type="PIRSR" id="PIRSR619791-2"/>
    </source>
</evidence>
<dbReference type="InterPro" id="IPR036396">
    <property type="entry name" value="Cyt_P450_sf"/>
</dbReference>
<dbReference type="Gene3D" id="1.10.630.10">
    <property type="entry name" value="Cytochrome P450"/>
    <property type="match status" value="1"/>
</dbReference>
<evidence type="ECO:0000313" key="6">
    <source>
        <dbReference type="EMBL" id="KAF7353956.1"/>
    </source>
</evidence>
<dbReference type="GO" id="GO:0016705">
    <property type="term" value="F:oxidoreductase activity, acting on paired donors, with incorporation or reduction of molecular oxygen"/>
    <property type="evidence" value="ECO:0007669"/>
    <property type="project" value="InterPro"/>
</dbReference>
<gene>
    <name evidence="6" type="ORF">MVEN_01082000</name>
</gene>
<keyword evidence="1 5" id="KW-0479">Metal-binding</keyword>
<keyword evidence="4 5" id="KW-0408">Iron</keyword>
<dbReference type="EMBL" id="JACAZI010000008">
    <property type="protein sequence ID" value="KAF7353956.1"/>
    <property type="molecule type" value="Genomic_DNA"/>
</dbReference>
<reference evidence="6" key="1">
    <citation type="submission" date="2020-05" db="EMBL/GenBank/DDBJ databases">
        <title>Mycena genomes resolve the evolution of fungal bioluminescence.</title>
        <authorList>
            <person name="Tsai I.J."/>
        </authorList>
    </citation>
    <scope>NUCLEOTIDE SEQUENCE</scope>
    <source>
        <strain evidence="6">CCC161011</strain>
    </source>
</reference>
<comment type="caution">
    <text evidence="6">The sequence shown here is derived from an EMBL/GenBank/DDBJ whole genome shotgun (WGS) entry which is preliminary data.</text>
</comment>
<dbReference type="Gene3D" id="1.10.640.10">
    <property type="entry name" value="Haem peroxidase domain superfamily, animal type"/>
    <property type="match status" value="1"/>
</dbReference>
<name>A0A8H6Y865_9AGAR</name>
<dbReference type="GO" id="GO:0006979">
    <property type="term" value="P:response to oxidative stress"/>
    <property type="evidence" value="ECO:0007669"/>
    <property type="project" value="InterPro"/>
</dbReference>
<evidence type="ECO:0000256" key="4">
    <source>
        <dbReference type="ARBA" id="ARBA00023004"/>
    </source>
</evidence>
<dbReference type="AlphaFoldDB" id="A0A8H6Y865"/>
<dbReference type="InterPro" id="IPR050783">
    <property type="entry name" value="Oxylipin_biosynth_metab"/>
</dbReference>
<protein>
    <submittedName>
        <fullName evidence="6">Heme peroxidase</fullName>
    </submittedName>
</protein>
<keyword evidence="3" id="KW-0560">Oxidoreductase</keyword>
<dbReference type="Proteomes" id="UP000620124">
    <property type="component" value="Unassembled WGS sequence"/>
</dbReference>
<keyword evidence="6" id="KW-0575">Peroxidase</keyword>
<evidence type="ECO:0000313" key="7">
    <source>
        <dbReference type="Proteomes" id="UP000620124"/>
    </source>
</evidence>
<dbReference type="GO" id="GO:0006631">
    <property type="term" value="P:fatty acid metabolic process"/>
    <property type="evidence" value="ECO:0007669"/>
    <property type="project" value="UniProtKB-ARBA"/>
</dbReference>
<dbReference type="InterPro" id="IPR037120">
    <property type="entry name" value="Haem_peroxidase_sf_animal"/>
</dbReference>
<sequence>MASITPIQAFSLGADAVYLSKRPLPVAPDGHYDWENQADANTSPQGHAGVTNLINTIENIESKGAISPDPRIVGAFLDTALHPDAVDDRKGAFADGLTLLSRMPPGSDVAKDMSNSAISLLYNTLPHPRAALLGPVHSFRQADGGGNNLQIPQLGKAGTPYARSVQGKWCYAPTSLPDPGIIFDTLMKARDRKDHPGGNSSLTFAFATLVIHSLFRSDLTDWNVNATSSYLDLSPLYGINQATQDLVRNKAEGRGVLYPDSFSEERLIFLPPAASALLVILNRNHNYVADMLLKINERGRWTDPPPADEKLRAQQDEEIFQTARLVNCGHFMGLIMSDYVAGFLGLSEGNAWNMNAFDPIKTKDGQEVERGQGNHCSVEFNVLYRWHPTLSAADEQWTEDVFNRVFKNKPFDQLTLQDFGAAFGQTFATINPDPSKRTFGGLQRGPDGKFSDDDIAKILLDATENPAGAYRARGTPGVLRVVEIMGILQTRQWGVCTMNEFRQFLGLKLFEDFEEWNPDPAIAASGSIYRSSYNNPMQLLERCTAFVRSRRQSGVVHWTPVRGNHAFESWPPLCIRLHGVFYSGMDRDSLIQFIYQMMRAVLGDAISLVRGDRFYTTDFTPANLTTWGYQDCERDPHNGGFGGEMPKLLMRHLPRHYPYNSVYGCFPFFTPQKMKDSLTKQGLAANYTFDRPVPAPQPKVLSTFTGIKYVFNDPLRFPTVYDMKGLGNGYGFMLCFDQSAKHDPDRALALHALFPTETSLSQYRTWYRDSVTQLIKERSWKYDGVAGNYIDIVKSVINTTSVHWAADRLCGLPLKTKDNPSGLYTEQEVYDMFSTLFTLTFLSIGDNEHGFSLRWAAIQSGGVIQALIAKAILEIAPQSAPNAVLGFISKFSKFLWPQSDKPCFPFLSKLSETGRPLNELVATVVGLAVGSSVNYAQAAVHVIDFYLDDAHDQERIQILKLVQSDDSKSTDMLRGYVREAMRLNPQFTGLWRDVAADAAIPQGKGLPPMNVKAGDRIWASFKNAHINPSDFPNPTAVDPTRPIESYNLNGAGFHTCPGVTYAEQTIAEIVKVVFRLKNVRRAAGDPGKLAGFKTIINETETNVYLTPYGTTSPWPGSMYIVYDD</sequence>
<evidence type="ECO:0000256" key="2">
    <source>
        <dbReference type="ARBA" id="ARBA00022964"/>
    </source>
</evidence>
<proteinExistence type="predicted"/>
<dbReference type="GO" id="GO:0051213">
    <property type="term" value="F:dioxygenase activity"/>
    <property type="evidence" value="ECO:0007669"/>
    <property type="project" value="UniProtKB-KW"/>
</dbReference>
<keyword evidence="5" id="KW-0349">Heme</keyword>
<accession>A0A8H6Y865</accession>
<evidence type="ECO:0000256" key="1">
    <source>
        <dbReference type="ARBA" id="ARBA00022723"/>
    </source>
</evidence>
<dbReference type="GO" id="GO:0004497">
    <property type="term" value="F:monooxygenase activity"/>
    <property type="evidence" value="ECO:0007669"/>
    <property type="project" value="InterPro"/>
</dbReference>
<dbReference type="GO" id="GO:0005506">
    <property type="term" value="F:iron ion binding"/>
    <property type="evidence" value="ECO:0007669"/>
    <property type="project" value="InterPro"/>
</dbReference>
<keyword evidence="2" id="KW-0223">Dioxygenase</keyword>
<dbReference type="PANTHER" id="PTHR11903">
    <property type="entry name" value="PROSTAGLANDIN G/H SYNTHASE"/>
    <property type="match status" value="1"/>
</dbReference>
<dbReference type="InterPro" id="IPR010255">
    <property type="entry name" value="Haem_peroxidase_sf"/>
</dbReference>
<feature type="binding site" description="axial binding residue" evidence="5">
    <location>
        <position position="387"/>
    </location>
    <ligand>
        <name>heme b</name>
        <dbReference type="ChEBI" id="CHEBI:60344"/>
    </ligand>
    <ligandPart>
        <name>Fe</name>
        <dbReference type="ChEBI" id="CHEBI:18248"/>
    </ligandPart>
</feature>
<dbReference type="PROSITE" id="PS50292">
    <property type="entry name" value="PEROXIDASE_3"/>
    <property type="match status" value="1"/>
</dbReference>
<dbReference type="GO" id="GO:0004601">
    <property type="term" value="F:peroxidase activity"/>
    <property type="evidence" value="ECO:0007669"/>
    <property type="project" value="UniProtKB-KW"/>
</dbReference>